<evidence type="ECO:0000313" key="1">
    <source>
        <dbReference type="EMBL" id="GHD06129.1"/>
    </source>
</evidence>
<organism evidence="1 2">
    <name type="scientific">Zhihengliuella salsuginis</name>
    <dbReference type="NCBI Taxonomy" id="578222"/>
    <lineage>
        <taxon>Bacteria</taxon>
        <taxon>Bacillati</taxon>
        <taxon>Actinomycetota</taxon>
        <taxon>Actinomycetes</taxon>
        <taxon>Micrococcales</taxon>
        <taxon>Micrococcaceae</taxon>
        <taxon>Zhihengliuella</taxon>
    </lineage>
</organism>
<evidence type="ECO:0000313" key="2">
    <source>
        <dbReference type="Proteomes" id="UP000642819"/>
    </source>
</evidence>
<keyword evidence="2" id="KW-1185">Reference proteome</keyword>
<name>A0ABQ3GH50_9MICC</name>
<accession>A0ABQ3GH50</accession>
<dbReference type="RefSeq" id="WP_189349601.1">
    <property type="nucleotide sequence ID" value="NZ_BMXK01000006.1"/>
</dbReference>
<sequence length="461" mass="49816">MTESAPTHTGFTGALSFVPVEGWQPEHAREELELLAVFPDAPFAPSLTATVIPFAGDIHAFAARALDGLNSTLKDFRLVNVTGWQPDLDALEAHAADPELENPESLRRRRIEYVHRAPDGQLISGADYLFIDQGWAVQVTTTCAIADRLLHHDAFESMVGNVSVLRPAGAAPASASPATIEYDDVASAAFGANVESLAGWADQPPLQREGEFIHAATLMQVEQLDSENPVNLGRNIFRPTGLTNDVIANMQWLQLLDDELRPTALGRFFHQAMGNADINVQATAHLADGAESLLQIGIVGETALVIAQPGCAELHGGAVWGPPGPDHYWAEILPTIEVSQRILEWAGATPAWNLQIQPDALPAATIDAKVSGEAASTQVGANAAAQRLWDQKWWRWSVQMESEGLHIDPLEYVSAGAAGPHAVLPGPTPDTRLLSPTPAHLVFWQIEERLQAVTYKRDSMI</sequence>
<gene>
    <name evidence="1" type="ORF">GCM10008096_15730</name>
</gene>
<comment type="caution">
    <text evidence="1">The sequence shown here is derived from an EMBL/GenBank/DDBJ whole genome shotgun (WGS) entry which is preliminary data.</text>
</comment>
<reference evidence="2" key="1">
    <citation type="journal article" date="2019" name="Int. J. Syst. Evol. Microbiol.">
        <title>The Global Catalogue of Microorganisms (GCM) 10K type strain sequencing project: providing services to taxonomists for standard genome sequencing and annotation.</title>
        <authorList>
            <consortium name="The Broad Institute Genomics Platform"/>
            <consortium name="The Broad Institute Genome Sequencing Center for Infectious Disease"/>
            <person name="Wu L."/>
            <person name="Ma J."/>
        </authorList>
    </citation>
    <scope>NUCLEOTIDE SEQUENCE [LARGE SCALE GENOMIC DNA]</scope>
    <source>
        <strain evidence="2">KCTC 19466</strain>
    </source>
</reference>
<proteinExistence type="predicted"/>
<dbReference type="Proteomes" id="UP000642819">
    <property type="component" value="Unassembled WGS sequence"/>
</dbReference>
<dbReference type="EMBL" id="BMXK01000006">
    <property type="protein sequence ID" value="GHD06129.1"/>
    <property type="molecule type" value="Genomic_DNA"/>
</dbReference>
<protein>
    <submittedName>
        <fullName evidence="1">Uncharacterized protein</fullName>
    </submittedName>
</protein>